<keyword evidence="2 4" id="KW-0378">Hydrolase</keyword>
<dbReference type="InterPro" id="IPR000743">
    <property type="entry name" value="Glyco_hydro_28"/>
</dbReference>
<evidence type="ECO:0000313" key="5">
    <source>
        <dbReference type="EMBL" id="KAK1396032.1"/>
    </source>
</evidence>
<dbReference type="PANTHER" id="PTHR31339:SF9">
    <property type="entry name" value="PLASMIN AND FIBRONECTIN-BINDING PROTEIN A"/>
    <property type="match status" value="1"/>
</dbReference>
<organism evidence="5 6">
    <name type="scientific">Heracleum sosnowskyi</name>
    <dbReference type="NCBI Taxonomy" id="360622"/>
    <lineage>
        <taxon>Eukaryota</taxon>
        <taxon>Viridiplantae</taxon>
        <taxon>Streptophyta</taxon>
        <taxon>Embryophyta</taxon>
        <taxon>Tracheophyta</taxon>
        <taxon>Spermatophyta</taxon>
        <taxon>Magnoliopsida</taxon>
        <taxon>eudicotyledons</taxon>
        <taxon>Gunneridae</taxon>
        <taxon>Pentapetalae</taxon>
        <taxon>asterids</taxon>
        <taxon>campanulids</taxon>
        <taxon>Apiales</taxon>
        <taxon>Apiaceae</taxon>
        <taxon>Apioideae</taxon>
        <taxon>apioid superclade</taxon>
        <taxon>Tordylieae</taxon>
        <taxon>Tordyliinae</taxon>
        <taxon>Heracleum</taxon>
    </lineage>
</organism>
<sequence length="207" mass="23745">MVVLCWSRFDECFNWGLFVQLHSLLDKILNELKDAFWPFQLDQNKSLFLRAAEAANCSRRSRNVSESASELAFVKAAQHRLERGVWTSVRFGDMRRALSGMELPGERHRSLIYGRNLTDVIITGDNGTIDGQGSVWWNWFRTKTLNYTRPHMVELIDSTDVIISNLTFLNSPFWNIHPIYCSKVIVQNLTIIAPLDLPNTDGIDPVC</sequence>
<gene>
    <name evidence="5" type="ORF">POM88_005895</name>
</gene>
<proteinExistence type="inferred from homology"/>
<evidence type="ECO:0000256" key="4">
    <source>
        <dbReference type="RuleBase" id="RU361169"/>
    </source>
</evidence>
<dbReference type="AlphaFoldDB" id="A0AAD8N4S7"/>
<name>A0AAD8N4S7_9APIA</name>
<evidence type="ECO:0000313" key="6">
    <source>
        <dbReference type="Proteomes" id="UP001237642"/>
    </source>
</evidence>
<accession>A0AAD8N4S7</accession>
<evidence type="ECO:0000256" key="3">
    <source>
        <dbReference type="ARBA" id="ARBA00023295"/>
    </source>
</evidence>
<keyword evidence="6" id="KW-1185">Reference proteome</keyword>
<comment type="caution">
    <text evidence="5">The sequence shown here is derived from an EMBL/GenBank/DDBJ whole genome shotgun (WGS) entry which is preliminary data.</text>
</comment>
<dbReference type="Gene3D" id="2.160.20.10">
    <property type="entry name" value="Single-stranded right-handed beta-helix, Pectin lyase-like"/>
    <property type="match status" value="1"/>
</dbReference>
<dbReference type="Pfam" id="PF00295">
    <property type="entry name" value="Glyco_hydro_28"/>
    <property type="match status" value="1"/>
</dbReference>
<keyword evidence="3 4" id="KW-0326">Glycosidase</keyword>
<dbReference type="PANTHER" id="PTHR31339">
    <property type="entry name" value="PECTIN LYASE-RELATED"/>
    <property type="match status" value="1"/>
</dbReference>
<evidence type="ECO:0008006" key="7">
    <source>
        <dbReference type="Google" id="ProtNLM"/>
    </source>
</evidence>
<dbReference type="GO" id="GO:0005975">
    <property type="term" value="P:carbohydrate metabolic process"/>
    <property type="evidence" value="ECO:0007669"/>
    <property type="project" value="InterPro"/>
</dbReference>
<dbReference type="InterPro" id="IPR012334">
    <property type="entry name" value="Pectin_lyas_fold"/>
</dbReference>
<reference evidence="5" key="2">
    <citation type="submission" date="2023-05" db="EMBL/GenBank/DDBJ databases">
        <authorList>
            <person name="Schelkunov M.I."/>
        </authorList>
    </citation>
    <scope>NUCLEOTIDE SEQUENCE</scope>
    <source>
        <strain evidence="5">Hsosn_3</strain>
        <tissue evidence="5">Leaf</tissue>
    </source>
</reference>
<reference evidence="5" key="1">
    <citation type="submission" date="2023-02" db="EMBL/GenBank/DDBJ databases">
        <title>Genome of toxic invasive species Heracleum sosnowskyi carries increased number of genes despite the absence of recent whole-genome duplications.</title>
        <authorList>
            <person name="Schelkunov M."/>
            <person name="Shtratnikova V."/>
            <person name="Makarenko M."/>
            <person name="Klepikova A."/>
            <person name="Omelchenko D."/>
            <person name="Novikova G."/>
            <person name="Obukhova E."/>
            <person name="Bogdanov V."/>
            <person name="Penin A."/>
            <person name="Logacheva M."/>
        </authorList>
    </citation>
    <scope>NUCLEOTIDE SEQUENCE</scope>
    <source>
        <strain evidence="5">Hsosn_3</strain>
        <tissue evidence="5">Leaf</tissue>
    </source>
</reference>
<protein>
    <recommendedName>
        <fullName evidence="7">Polygalacturonase</fullName>
    </recommendedName>
</protein>
<dbReference type="EMBL" id="JAUIZM010000002">
    <property type="protein sequence ID" value="KAK1396032.1"/>
    <property type="molecule type" value="Genomic_DNA"/>
</dbReference>
<dbReference type="GO" id="GO:0004650">
    <property type="term" value="F:polygalacturonase activity"/>
    <property type="evidence" value="ECO:0007669"/>
    <property type="project" value="InterPro"/>
</dbReference>
<evidence type="ECO:0000256" key="2">
    <source>
        <dbReference type="ARBA" id="ARBA00022801"/>
    </source>
</evidence>
<dbReference type="InterPro" id="IPR011050">
    <property type="entry name" value="Pectin_lyase_fold/virulence"/>
</dbReference>
<dbReference type="SUPFAM" id="SSF51126">
    <property type="entry name" value="Pectin lyase-like"/>
    <property type="match status" value="1"/>
</dbReference>
<dbReference type="InterPro" id="IPR051801">
    <property type="entry name" value="GH28_Enzymes"/>
</dbReference>
<evidence type="ECO:0000256" key="1">
    <source>
        <dbReference type="ARBA" id="ARBA00008834"/>
    </source>
</evidence>
<comment type="similarity">
    <text evidence="1 4">Belongs to the glycosyl hydrolase 28 family.</text>
</comment>
<dbReference type="Proteomes" id="UP001237642">
    <property type="component" value="Unassembled WGS sequence"/>
</dbReference>